<dbReference type="Pfam" id="PF00560">
    <property type="entry name" value="LRR_1"/>
    <property type="match status" value="1"/>
</dbReference>
<evidence type="ECO:0000256" key="11">
    <source>
        <dbReference type="SAM" id="Phobius"/>
    </source>
</evidence>
<dbReference type="GO" id="GO:0005886">
    <property type="term" value="C:plasma membrane"/>
    <property type="evidence" value="ECO:0007669"/>
    <property type="project" value="UniProtKB-SubCell"/>
</dbReference>
<keyword evidence="7 11" id="KW-1133">Transmembrane helix</keyword>
<dbReference type="OrthoDB" id="544346at2759"/>
<keyword evidence="8 11" id="KW-0472">Membrane</keyword>
<keyword evidence="10" id="KW-0325">Glycoprotein</keyword>
<keyword evidence="4" id="KW-0433">Leucine-rich repeat</keyword>
<evidence type="ECO:0000256" key="3">
    <source>
        <dbReference type="ARBA" id="ARBA00022475"/>
    </source>
</evidence>
<evidence type="ECO:0000313" key="12">
    <source>
        <dbReference type="EMBL" id="KAF3434384.1"/>
    </source>
</evidence>
<evidence type="ECO:0000256" key="4">
    <source>
        <dbReference type="ARBA" id="ARBA00022614"/>
    </source>
</evidence>
<sequence length="263" mass="29081">MKLLVLHHNGFYGVIEKPKMDVDQFSNLHVIDLSSNNFTGVFPSHYIASWNAMKSIESNGLKYMSAEWNASWSKNFHIFGSDIYKMTVTSKGVDTSFQVILDIFAFVDLSDNKFEGEISDLFGKLKALRSLNLSNNMLTGRIPSSLGNLTYLESLDLSRNKLSVDPQQLTLSDSGRNLQWNPGLCGDQVLKKCATSSSLPAPFPTAEGDDGDLESLLKLVWGFVLAGYISGLVVGVALADIIVNRRALSGWLRSYLTKMGKRN</sequence>
<accession>A0A8K0DU99</accession>
<evidence type="ECO:0000256" key="6">
    <source>
        <dbReference type="ARBA" id="ARBA00022737"/>
    </source>
</evidence>
<dbReference type="PANTHER" id="PTHR27004:SF447">
    <property type="entry name" value="RECEPTOR LIKE PROTEIN 30-LIKE"/>
    <property type="match status" value="1"/>
</dbReference>
<dbReference type="Pfam" id="PF13855">
    <property type="entry name" value="LRR_8"/>
    <property type="match status" value="1"/>
</dbReference>
<keyword evidence="5 11" id="KW-0812">Transmembrane</keyword>
<keyword evidence="3" id="KW-1003">Cell membrane</keyword>
<gene>
    <name evidence="12" type="ORF">FNV43_RR25487</name>
</gene>
<keyword evidence="6" id="KW-0677">Repeat</keyword>
<dbReference type="AlphaFoldDB" id="A0A8K0DU99"/>
<evidence type="ECO:0000256" key="5">
    <source>
        <dbReference type="ARBA" id="ARBA00022692"/>
    </source>
</evidence>
<name>A0A8K0DU99_9ROSA</name>
<comment type="subcellular location">
    <subcellularLocation>
        <location evidence="1">Cell membrane</location>
        <topology evidence="1">Single-pass type I membrane protein</topology>
    </subcellularLocation>
</comment>
<evidence type="ECO:0000256" key="8">
    <source>
        <dbReference type="ARBA" id="ARBA00023136"/>
    </source>
</evidence>
<organism evidence="12 13">
    <name type="scientific">Rhamnella rubrinervis</name>
    <dbReference type="NCBI Taxonomy" id="2594499"/>
    <lineage>
        <taxon>Eukaryota</taxon>
        <taxon>Viridiplantae</taxon>
        <taxon>Streptophyta</taxon>
        <taxon>Embryophyta</taxon>
        <taxon>Tracheophyta</taxon>
        <taxon>Spermatophyta</taxon>
        <taxon>Magnoliopsida</taxon>
        <taxon>eudicotyledons</taxon>
        <taxon>Gunneridae</taxon>
        <taxon>Pentapetalae</taxon>
        <taxon>rosids</taxon>
        <taxon>fabids</taxon>
        <taxon>Rosales</taxon>
        <taxon>Rhamnaceae</taxon>
        <taxon>rhamnoid group</taxon>
        <taxon>Rhamneae</taxon>
        <taxon>Rhamnella</taxon>
    </lineage>
</organism>
<evidence type="ECO:0000256" key="7">
    <source>
        <dbReference type="ARBA" id="ARBA00022989"/>
    </source>
</evidence>
<protein>
    <submittedName>
        <fullName evidence="12">Uncharacterized protein</fullName>
    </submittedName>
</protein>
<evidence type="ECO:0000256" key="2">
    <source>
        <dbReference type="ARBA" id="ARBA00009592"/>
    </source>
</evidence>
<comment type="caution">
    <text evidence="12">The sequence shown here is derived from an EMBL/GenBank/DDBJ whole genome shotgun (WGS) entry which is preliminary data.</text>
</comment>
<dbReference type="PRINTS" id="PR00019">
    <property type="entry name" value="LEURICHRPT"/>
</dbReference>
<proteinExistence type="inferred from homology"/>
<evidence type="ECO:0000256" key="9">
    <source>
        <dbReference type="ARBA" id="ARBA00023170"/>
    </source>
</evidence>
<dbReference type="PANTHER" id="PTHR27004">
    <property type="entry name" value="RECEPTOR-LIKE PROTEIN 12 ISOFORM X1"/>
    <property type="match status" value="1"/>
</dbReference>
<evidence type="ECO:0000313" key="13">
    <source>
        <dbReference type="Proteomes" id="UP000796880"/>
    </source>
</evidence>
<comment type="similarity">
    <text evidence="2">Belongs to the RLP family.</text>
</comment>
<keyword evidence="13" id="KW-1185">Reference proteome</keyword>
<reference evidence="12" key="1">
    <citation type="submission" date="2020-03" db="EMBL/GenBank/DDBJ databases">
        <title>A high-quality chromosome-level genome assembly of a woody plant with both climbing and erect habits, Rhamnella rubrinervis.</title>
        <authorList>
            <person name="Lu Z."/>
            <person name="Yang Y."/>
            <person name="Zhu X."/>
            <person name="Sun Y."/>
        </authorList>
    </citation>
    <scope>NUCLEOTIDE SEQUENCE</scope>
    <source>
        <strain evidence="12">BYM</strain>
        <tissue evidence="12">Leaf</tissue>
    </source>
</reference>
<evidence type="ECO:0000256" key="1">
    <source>
        <dbReference type="ARBA" id="ARBA00004251"/>
    </source>
</evidence>
<dbReference type="Gene3D" id="3.80.10.10">
    <property type="entry name" value="Ribonuclease Inhibitor"/>
    <property type="match status" value="1"/>
</dbReference>
<dbReference type="SUPFAM" id="SSF52058">
    <property type="entry name" value="L domain-like"/>
    <property type="match status" value="1"/>
</dbReference>
<dbReference type="InterPro" id="IPR032675">
    <property type="entry name" value="LRR_dom_sf"/>
</dbReference>
<dbReference type="Proteomes" id="UP000796880">
    <property type="component" value="Unassembled WGS sequence"/>
</dbReference>
<feature type="transmembrane region" description="Helical" evidence="11">
    <location>
        <begin position="219"/>
        <end position="243"/>
    </location>
</feature>
<keyword evidence="9" id="KW-0675">Receptor</keyword>
<evidence type="ECO:0000256" key="10">
    <source>
        <dbReference type="ARBA" id="ARBA00023180"/>
    </source>
</evidence>
<dbReference type="InterPro" id="IPR001611">
    <property type="entry name" value="Leu-rich_rpt"/>
</dbReference>
<dbReference type="EMBL" id="VOIH02000011">
    <property type="protein sequence ID" value="KAF3434384.1"/>
    <property type="molecule type" value="Genomic_DNA"/>
</dbReference>